<keyword evidence="2" id="KW-0808">Transferase</keyword>
<dbReference type="InterPro" id="IPR017795">
    <property type="entry name" value="ABBA_NscD-like"/>
</dbReference>
<keyword evidence="4" id="KW-1185">Reference proteome</keyword>
<organism evidence="3 4">
    <name type="scientific">Fusarium austroafricanum</name>
    <dbReference type="NCBI Taxonomy" id="2364996"/>
    <lineage>
        <taxon>Eukaryota</taxon>
        <taxon>Fungi</taxon>
        <taxon>Dikarya</taxon>
        <taxon>Ascomycota</taxon>
        <taxon>Pezizomycotina</taxon>
        <taxon>Sordariomycetes</taxon>
        <taxon>Hypocreomycetidae</taxon>
        <taxon>Hypocreales</taxon>
        <taxon>Nectriaceae</taxon>
        <taxon>Fusarium</taxon>
        <taxon>Fusarium concolor species complex</taxon>
    </lineage>
</organism>
<dbReference type="PANTHER" id="PTHR40627:SF4">
    <property type="entry name" value="PRENYLTRANSFERASE ASQH1-RELATED"/>
    <property type="match status" value="1"/>
</dbReference>
<protein>
    <submittedName>
        <fullName evidence="3">Uncharacterized protein</fullName>
    </submittedName>
</protein>
<dbReference type="PANTHER" id="PTHR40627">
    <property type="entry name" value="INDOLE PRENYLTRANSFERASE TDIB-RELATED"/>
    <property type="match status" value="1"/>
</dbReference>
<dbReference type="EMBL" id="JAADJG010000025">
    <property type="protein sequence ID" value="KAF4457398.1"/>
    <property type="molecule type" value="Genomic_DNA"/>
</dbReference>
<reference evidence="3" key="1">
    <citation type="submission" date="2020-01" db="EMBL/GenBank/DDBJ databases">
        <title>Identification and distribution of gene clusters putatively required for synthesis of sphingolipid metabolism inhibitors in phylogenetically diverse species of the filamentous fungus Fusarium.</title>
        <authorList>
            <person name="Kim H.-S."/>
            <person name="Busman M."/>
            <person name="Brown D.W."/>
            <person name="Divon H."/>
            <person name="Uhlig S."/>
            <person name="Proctor R.H."/>
        </authorList>
    </citation>
    <scope>NUCLEOTIDE SEQUENCE</scope>
    <source>
        <strain evidence="3">NRRL 53441</strain>
    </source>
</reference>
<proteinExistence type="inferred from homology"/>
<sequence length="252" mass="27873">MSSSCLKTPHHASLRTVDGLERRSGYVLVLRQNSSKRTALDAQGASSNDQAMTGEDNLLDTLSQKVSSITIRISLSQSFHSNQLNIDKVSFTRSTQTSFHFIRNVMTIGGLRTGLDQSLDNFSDLWKHTLSLDPNTSPESELPSVDHLISGMVFNFDVGLKSPIPDVKAYIPARHYAKNDLQAALGLLGYLEDHGRGYYSQPYLRALDVLAPPGSLYQSTGVQTYFAVAYQADDLSLTTNFKPQFYAAFKEI</sequence>
<evidence type="ECO:0000313" key="3">
    <source>
        <dbReference type="EMBL" id="KAF4457398.1"/>
    </source>
</evidence>
<dbReference type="Pfam" id="PF11991">
    <property type="entry name" value="Trp_DMAT"/>
    <property type="match status" value="1"/>
</dbReference>
<dbReference type="GO" id="GO:0016765">
    <property type="term" value="F:transferase activity, transferring alkyl or aryl (other than methyl) groups"/>
    <property type="evidence" value="ECO:0007669"/>
    <property type="project" value="InterPro"/>
</dbReference>
<evidence type="ECO:0000313" key="4">
    <source>
        <dbReference type="Proteomes" id="UP000605986"/>
    </source>
</evidence>
<dbReference type="Proteomes" id="UP000605986">
    <property type="component" value="Unassembled WGS sequence"/>
</dbReference>
<dbReference type="GO" id="GO:0009820">
    <property type="term" value="P:alkaloid metabolic process"/>
    <property type="evidence" value="ECO:0007669"/>
    <property type="project" value="InterPro"/>
</dbReference>
<comment type="similarity">
    <text evidence="1">Belongs to the tryptophan dimethylallyltransferase family.</text>
</comment>
<evidence type="ECO:0000256" key="1">
    <source>
        <dbReference type="ARBA" id="ARBA00010209"/>
    </source>
</evidence>
<accession>A0A8H4P4W7</accession>
<evidence type="ECO:0000256" key="2">
    <source>
        <dbReference type="ARBA" id="ARBA00022679"/>
    </source>
</evidence>
<dbReference type="AlphaFoldDB" id="A0A8H4P4W7"/>
<comment type="caution">
    <text evidence="3">The sequence shown here is derived from an EMBL/GenBank/DDBJ whole genome shotgun (WGS) entry which is preliminary data.</text>
</comment>
<gene>
    <name evidence="3" type="ORF">F53441_671</name>
</gene>
<name>A0A8H4P4W7_9HYPO</name>
<dbReference type="OrthoDB" id="3354387at2759"/>